<dbReference type="NCBIfam" id="NF038356">
    <property type="entry name" value="actino_DLW39"/>
    <property type="match status" value="1"/>
</dbReference>
<sequence>MKKLLLLGVVAAGGFLVYKQVKAADKSEQDLWTEATDPVPAASR</sequence>
<dbReference type="EMBL" id="JAGSOH010000001">
    <property type="protein sequence ID" value="MBR7824813.1"/>
    <property type="molecule type" value="Genomic_DNA"/>
</dbReference>
<evidence type="ECO:0000313" key="2">
    <source>
        <dbReference type="Proteomes" id="UP000676325"/>
    </source>
</evidence>
<name>A0A941E6H5_9ACTN</name>
<organism evidence="1 2">
    <name type="scientific">Actinospica acidithermotolerans</name>
    <dbReference type="NCBI Taxonomy" id="2828514"/>
    <lineage>
        <taxon>Bacteria</taxon>
        <taxon>Bacillati</taxon>
        <taxon>Actinomycetota</taxon>
        <taxon>Actinomycetes</taxon>
        <taxon>Catenulisporales</taxon>
        <taxon>Actinospicaceae</taxon>
        <taxon>Actinospica</taxon>
    </lineage>
</organism>
<reference evidence="1" key="1">
    <citation type="submission" date="2021-04" db="EMBL/GenBank/DDBJ databases">
        <title>Genome based classification of Actinospica acidithermotolerans sp. nov., an actinobacterium isolated from an Indonesian hot spring.</title>
        <authorList>
            <person name="Kusuma A.B."/>
            <person name="Putra K.E."/>
            <person name="Nafisah S."/>
            <person name="Loh J."/>
            <person name="Nouioui I."/>
            <person name="Goodfellow M."/>
        </authorList>
    </citation>
    <scope>NUCLEOTIDE SEQUENCE</scope>
    <source>
        <strain evidence="1">MGRD01-02</strain>
    </source>
</reference>
<protein>
    <submittedName>
        <fullName evidence="1">DLW-39 family protein</fullName>
    </submittedName>
</protein>
<proteinExistence type="predicted"/>
<dbReference type="RefSeq" id="WP_212515955.1">
    <property type="nucleotide sequence ID" value="NZ_JAGSOH010000001.1"/>
</dbReference>
<keyword evidence="2" id="KW-1185">Reference proteome</keyword>
<accession>A0A941E6H5</accession>
<evidence type="ECO:0000313" key="1">
    <source>
        <dbReference type="EMBL" id="MBR7824813.1"/>
    </source>
</evidence>
<dbReference type="InterPro" id="IPR047990">
    <property type="entry name" value="DLW39-like"/>
</dbReference>
<gene>
    <name evidence="1" type="ORF">KDK95_00720</name>
</gene>
<comment type="caution">
    <text evidence="1">The sequence shown here is derived from an EMBL/GenBank/DDBJ whole genome shotgun (WGS) entry which is preliminary data.</text>
</comment>
<dbReference type="Proteomes" id="UP000676325">
    <property type="component" value="Unassembled WGS sequence"/>
</dbReference>
<dbReference type="AlphaFoldDB" id="A0A941E6H5"/>